<sequence>MGLETESQQHFHFDWLLQSHLHQIVLHAGQTHLQGL</sequence>
<evidence type="ECO:0000313" key="1">
    <source>
        <dbReference type="EMBL" id="JAD53844.1"/>
    </source>
</evidence>
<organism evidence="1">
    <name type="scientific">Arundo donax</name>
    <name type="common">Giant reed</name>
    <name type="synonym">Donax arundinaceus</name>
    <dbReference type="NCBI Taxonomy" id="35708"/>
    <lineage>
        <taxon>Eukaryota</taxon>
        <taxon>Viridiplantae</taxon>
        <taxon>Streptophyta</taxon>
        <taxon>Embryophyta</taxon>
        <taxon>Tracheophyta</taxon>
        <taxon>Spermatophyta</taxon>
        <taxon>Magnoliopsida</taxon>
        <taxon>Liliopsida</taxon>
        <taxon>Poales</taxon>
        <taxon>Poaceae</taxon>
        <taxon>PACMAD clade</taxon>
        <taxon>Arundinoideae</taxon>
        <taxon>Arundineae</taxon>
        <taxon>Arundo</taxon>
    </lineage>
</organism>
<dbReference type="EMBL" id="GBRH01244051">
    <property type="protein sequence ID" value="JAD53844.1"/>
    <property type="molecule type" value="Transcribed_RNA"/>
</dbReference>
<proteinExistence type="predicted"/>
<dbReference type="AlphaFoldDB" id="A0A0A9AQ32"/>
<accession>A0A0A9AQ32</accession>
<reference evidence="1" key="1">
    <citation type="submission" date="2014-09" db="EMBL/GenBank/DDBJ databases">
        <authorList>
            <person name="Magalhaes I.L.F."/>
            <person name="Oliveira U."/>
            <person name="Santos F.R."/>
            <person name="Vidigal T.H.D.A."/>
            <person name="Brescovit A.D."/>
            <person name="Santos A.J."/>
        </authorList>
    </citation>
    <scope>NUCLEOTIDE SEQUENCE</scope>
    <source>
        <tissue evidence="1">Shoot tissue taken approximately 20 cm above the soil surface</tissue>
    </source>
</reference>
<reference evidence="1" key="2">
    <citation type="journal article" date="2015" name="Data Brief">
        <title>Shoot transcriptome of the giant reed, Arundo donax.</title>
        <authorList>
            <person name="Barrero R.A."/>
            <person name="Guerrero F.D."/>
            <person name="Moolhuijzen P."/>
            <person name="Goolsby J.A."/>
            <person name="Tidwell J."/>
            <person name="Bellgard S.E."/>
            <person name="Bellgard M.I."/>
        </authorList>
    </citation>
    <scope>NUCLEOTIDE SEQUENCE</scope>
    <source>
        <tissue evidence="1">Shoot tissue taken approximately 20 cm above the soil surface</tissue>
    </source>
</reference>
<name>A0A0A9AQ32_ARUDO</name>
<protein>
    <submittedName>
        <fullName evidence="1">Uncharacterized protein</fullName>
    </submittedName>
</protein>